<reference evidence="1 2" key="1">
    <citation type="submission" date="2015-05" db="EMBL/GenBank/DDBJ databases">
        <authorList>
            <person name="Liu X."/>
            <person name="Tong Y."/>
            <person name="Huang Y."/>
            <person name="Fan H."/>
            <person name="An X."/>
            <person name="Mi Z."/>
            <person name="Zhang Z."/>
        </authorList>
    </citation>
    <scope>NUCLEOTIDE SEQUENCE [LARGE SCALE GENOMIC DNA]</scope>
</reference>
<name>A0A0H4INJ3_9CAUD</name>
<evidence type="ECO:0000313" key="1">
    <source>
        <dbReference type="EMBL" id="AKO61587.1"/>
    </source>
</evidence>
<proteinExistence type="predicted"/>
<dbReference type="KEGG" id="vg:65066696"/>
<dbReference type="Proteomes" id="UP000224291">
    <property type="component" value="Segment"/>
</dbReference>
<evidence type="ECO:0000313" key="2">
    <source>
        <dbReference type="Proteomes" id="UP000224291"/>
    </source>
</evidence>
<dbReference type="GeneID" id="65066696"/>
<dbReference type="EMBL" id="KR560069">
    <property type="protein sequence ID" value="AKO61587.1"/>
    <property type="molecule type" value="Genomic_DNA"/>
</dbReference>
<dbReference type="RefSeq" id="YP_010077780.1">
    <property type="nucleotide sequence ID" value="NC_054952.1"/>
</dbReference>
<organism evidence="1 2">
    <name type="scientific">Stenotrophomonas phage IME-SM1</name>
    <dbReference type="NCBI Taxonomy" id="1654717"/>
    <lineage>
        <taxon>Viruses</taxon>
        <taxon>Duplodnaviria</taxon>
        <taxon>Heunggongvirae</taxon>
        <taxon>Uroviricota</taxon>
        <taxon>Caudoviricetes</taxon>
        <taxon>Menderavirus</taxon>
        <taxon>Menderavirus IMESM1</taxon>
    </lineage>
</organism>
<protein>
    <submittedName>
        <fullName evidence="1">Uncharacterized protein</fullName>
    </submittedName>
</protein>
<keyword evidence="2" id="KW-1185">Reference proteome</keyword>
<sequence length="227" mass="23787">MAAETYDQIRARSPIDTLQGTELILVQDGGVTKGGFVSILKSYVLNGFTILADAISDATSVGKSLLKATDQAAARSAIGAAPVYTTVTQTEAEEGTATTVRSWTAQRVRQAAEAAANALFKKSGPQSKTAAFPLDASMVKSQFVQYTGATAINVTLPATSTTFSTDMDPILVLNNASAAVNVTLKATSPVTLICKDASAVTAGEVVLPRYNSARVRMVSADKWLVEY</sequence>
<accession>A0A0H4INJ3</accession>